<sequence length="82" mass="9269">MVQAIVYSSTNCGFCKQLKTYLAEQNISFEERNIDEKEEYAQELSRLGVMSVPLTVIGEKKILGFNPNRIKKVLAALEETAQ</sequence>
<dbReference type="Gene3D" id="3.40.30.10">
    <property type="entry name" value="Glutaredoxin"/>
    <property type="match status" value="1"/>
</dbReference>
<dbReference type="Pfam" id="PF00462">
    <property type="entry name" value="Glutaredoxin"/>
    <property type="match status" value="1"/>
</dbReference>
<evidence type="ECO:0000313" key="2">
    <source>
        <dbReference type="EMBL" id="RNB56797.1"/>
    </source>
</evidence>
<dbReference type="InterPro" id="IPR002109">
    <property type="entry name" value="Glutaredoxin"/>
</dbReference>
<name>A0A3M8B1D8_9BACL</name>
<dbReference type="PROSITE" id="PS51354">
    <property type="entry name" value="GLUTAREDOXIN_2"/>
    <property type="match status" value="1"/>
</dbReference>
<feature type="domain" description="Glutaredoxin" evidence="1">
    <location>
        <begin position="5"/>
        <end position="60"/>
    </location>
</feature>
<evidence type="ECO:0000313" key="3">
    <source>
        <dbReference type="Proteomes" id="UP000268829"/>
    </source>
</evidence>
<dbReference type="AlphaFoldDB" id="A0A3M8B1D8"/>
<dbReference type="EMBL" id="RHHS01000027">
    <property type="protein sequence ID" value="RNB56797.1"/>
    <property type="molecule type" value="Genomic_DNA"/>
</dbReference>
<dbReference type="PANTHER" id="PTHR34386:SF1">
    <property type="entry name" value="GLUTAREDOXIN-LIKE PROTEIN NRDH"/>
    <property type="match status" value="1"/>
</dbReference>
<dbReference type="InterPro" id="IPR036249">
    <property type="entry name" value="Thioredoxin-like_sf"/>
</dbReference>
<dbReference type="CDD" id="cd02976">
    <property type="entry name" value="NrdH"/>
    <property type="match status" value="1"/>
</dbReference>
<dbReference type="RefSeq" id="WP_122904762.1">
    <property type="nucleotide sequence ID" value="NZ_CP154342.1"/>
</dbReference>
<dbReference type="Proteomes" id="UP000268829">
    <property type="component" value="Unassembled WGS sequence"/>
</dbReference>
<dbReference type="InterPro" id="IPR051548">
    <property type="entry name" value="Grx-like_ET"/>
</dbReference>
<accession>A0A3M8B1D8</accession>
<reference evidence="2 3" key="1">
    <citation type="submission" date="2018-10" db="EMBL/GenBank/DDBJ databases">
        <title>Phylogenomics of Brevibacillus.</title>
        <authorList>
            <person name="Dunlap C."/>
        </authorList>
    </citation>
    <scope>NUCLEOTIDE SEQUENCE [LARGE SCALE GENOMIC DNA]</scope>
    <source>
        <strain evidence="2 3">DSM 100115</strain>
    </source>
</reference>
<dbReference type="GO" id="GO:0045454">
    <property type="term" value="P:cell redox homeostasis"/>
    <property type="evidence" value="ECO:0007669"/>
    <property type="project" value="TreeGrafter"/>
</dbReference>
<proteinExistence type="predicted"/>
<dbReference type="SUPFAM" id="SSF52833">
    <property type="entry name" value="Thioredoxin-like"/>
    <property type="match status" value="1"/>
</dbReference>
<protein>
    <submittedName>
        <fullName evidence="2">Glutaredoxin family protein</fullName>
    </submittedName>
</protein>
<gene>
    <name evidence="2" type="ORF">EDM57_10745</name>
</gene>
<comment type="caution">
    <text evidence="2">The sequence shown here is derived from an EMBL/GenBank/DDBJ whole genome shotgun (WGS) entry which is preliminary data.</text>
</comment>
<keyword evidence="3" id="KW-1185">Reference proteome</keyword>
<dbReference type="OrthoDB" id="9795531at2"/>
<dbReference type="PANTHER" id="PTHR34386">
    <property type="entry name" value="GLUTAREDOXIN"/>
    <property type="match status" value="1"/>
</dbReference>
<organism evidence="2 3">
    <name type="scientific">Brevibacillus gelatini</name>
    <dbReference type="NCBI Taxonomy" id="1655277"/>
    <lineage>
        <taxon>Bacteria</taxon>
        <taxon>Bacillati</taxon>
        <taxon>Bacillota</taxon>
        <taxon>Bacilli</taxon>
        <taxon>Bacillales</taxon>
        <taxon>Paenibacillaceae</taxon>
        <taxon>Brevibacillus</taxon>
    </lineage>
</organism>
<dbReference type="GO" id="GO:0009055">
    <property type="term" value="F:electron transfer activity"/>
    <property type="evidence" value="ECO:0007669"/>
    <property type="project" value="TreeGrafter"/>
</dbReference>
<evidence type="ECO:0000259" key="1">
    <source>
        <dbReference type="Pfam" id="PF00462"/>
    </source>
</evidence>